<dbReference type="EMBL" id="JADWDC010000038">
    <property type="protein sequence ID" value="MCC0178245.1"/>
    <property type="molecule type" value="Genomic_DNA"/>
</dbReference>
<dbReference type="AlphaFoldDB" id="A0A964BRQ8"/>
<proteinExistence type="predicted"/>
<dbReference type="Proteomes" id="UP000729733">
    <property type="component" value="Unassembled WGS sequence"/>
</dbReference>
<name>A0A964BRQ8_9CYAN</name>
<protein>
    <submittedName>
        <fullName evidence="1">Photosystem II assembly protein</fullName>
    </submittedName>
</protein>
<gene>
    <name evidence="1" type="ORF">I4641_14790</name>
</gene>
<dbReference type="InterPro" id="IPR029063">
    <property type="entry name" value="SAM-dependent_MTases_sf"/>
</dbReference>
<evidence type="ECO:0000313" key="1">
    <source>
        <dbReference type="EMBL" id="MCC0178245.1"/>
    </source>
</evidence>
<dbReference type="SUPFAM" id="SSF53335">
    <property type="entry name" value="S-adenosyl-L-methionine-dependent methyltransferases"/>
    <property type="match status" value="1"/>
</dbReference>
<evidence type="ECO:0000313" key="2">
    <source>
        <dbReference type="Proteomes" id="UP000729733"/>
    </source>
</evidence>
<sequence length="430" mass="51056">MINWLSNYWYDYQLKKALKQGKKTKAKKILKQLETSGNQLSCLATLYQQQLKSNNSLNYYCQEIDRLTHHLQETSSSDRFLKPQPEFINYIHHGFKLNELEPNLIQPTGINLPVFEELEIALVEFLQIELNKVPDEIRDRELTQAWEDLNSLKQGKDPAYNYSLTPHVYFIKYFLENVYCVYLAWFFIYQEGLLKRNINILDLAAGVNTSIVSLALLSANLKKFSPTICDRVNYYSLEQQADLQYRGLQFWRRYIDSFSQPLNTYFRFNTANLFDYNNYYTQIPRQFFDFIIISHCFFYESEQRHLSHQIYQQIFQQNLSPDGRVLLIIQGKKLFNTFDIPLTEDSVIEREVVEMFVTALGLKLNWYKYLSCTGKRKINKQEFARFARNNLPPQNHLSNFSQSYFLQHYLSHYAIDDYVILAQPLKANQT</sequence>
<keyword evidence="2" id="KW-1185">Reference proteome</keyword>
<comment type="caution">
    <text evidence="1">The sequence shown here is derived from an EMBL/GenBank/DDBJ whole genome shotgun (WGS) entry which is preliminary data.</text>
</comment>
<dbReference type="RefSeq" id="WP_229641312.1">
    <property type="nucleotide sequence ID" value="NZ_JADWDC010000038.1"/>
</dbReference>
<organism evidence="1 2">
    <name type="scientific">Waterburya agarophytonicola KI4</name>
    <dbReference type="NCBI Taxonomy" id="2874699"/>
    <lineage>
        <taxon>Bacteria</taxon>
        <taxon>Bacillati</taxon>
        <taxon>Cyanobacteriota</taxon>
        <taxon>Cyanophyceae</taxon>
        <taxon>Pleurocapsales</taxon>
        <taxon>Hyellaceae</taxon>
        <taxon>Waterburya</taxon>
        <taxon>Waterburya agarophytonicola</taxon>
    </lineage>
</organism>
<accession>A0A964BRQ8</accession>
<reference evidence="1" key="1">
    <citation type="journal article" date="2021" name="Antonie Van Leeuwenhoek">
        <title>Draft genome and description of Waterburya agarophytonicola gen. nov. sp. nov. (Pleurocapsales, Cyanobacteria): a seaweed symbiont.</title>
        <authorList>
            <person name="Bonthond G."/>
            <person name="Shalygin S."/>
            <person name="Bayer T."/>
            <person name="Weinberger F."/>
        </authorList>
    </citation>
    <scope>NUCLEOTIDE SEQUENCE</scope>
    <source>
        <strain evidence="1">KI4</strain>
    </source>
</reference>